<keyword evidence="1" id="KW-0732">Signal</keyword>
<dbReference type="Pfam" id="PF04527">
    <property type="entry name" value="Retinin_C"/>
    <property type="match status" value="1"/>
</dbReference>
<feature type="signal peptide" evidence="1">
    <location>
        <begin position="1"/>
        <end position="21"/>
    </location>
</feature>
<organism evidence="2 3">
    <name type="scientific">Drosophila mauritiana</name>
    <name type="common">Fruit fly</name>
    <dbReference type="NCBI Taxonomy" id="7226"/>
    <lineage>
        <taxon>Eukaryota</taxon>
        <taxon>Metazoa</taxon>
        <taxon>Ecdysozoa</taxon>
        <taxon>Arthropoda</taxon>
        <taxon>Hexapoda</taxon>
        <taxon>Insecta</taxon>
        <taxon>Pterygota</taxon>
        <taxon>Neoptera</taxon>
        <taxon>Endopterygota</taxon>
        <taxon>Diptera</taxon>
        <taxon>Brachycera</taxon>
        <taxon>Muscomorpha</taxon>
        <taxon>Ephydroidea</taxon>
        <taxon>Drosophilidae</taxon>
        <taxon>Drosophila</taxon>
        <taxon>Sophophora</taxon>
    </lineage>
</organism>
<sequence>MSQRMNLSFALLLSLLALGNADLQMYHPLMTLHHPPTFAKVGHLVEHVPTAVSHQSSTIVHRSVPRITSLLTPALRSTYLNYPTWSYPLFDGTNTLYRK</sequence>
<keyword evidence="2" id="KW-1185">Reference proteome</keyword>
<dbReference type="Proteomes" id="UP000515162">
    <property type="component" value="Chromosome 3L"/>
</dbReference>
<dbReference type="PANTHER" id="PTHR34931:SF4">
    <property type="entry name" value="GEO13385P1-RELATED"/>
    <property type="match status" value="1"/>
</dbReference>
<evidence type="ECO:0000256" key="1">
    <source>
        <dbReference type="SAM" id="SignalP"/>
    </source>
</evidence>
<dbReference type="PANTHER" id="PTHR34931">
    <property type="entry name" value="FI02976P-RELATED"/>
    <property type="match status" value="1"/>
</dbReference>
<dbReference type="RefSeq" id="XP_033160002.1">
    <property type="nucleotide sequence ID" value="XM_033304111.1"/>
</dbReference>
<proteinExistence type="predicted"/>
<dbReference type="InterPro" id="IPR007614">
    <property type="entry name" value="Retinin_C"/>
</dbReference>
<dbReference type="GeneID" id="117140920"/>
<gene>
    <name evidence="3" type="primary">LOC117140920</name>
</gene>
<dbReference type="AlphaFoldDB" id="A0A6P8JTH6"/>
<name>A0A6P8JTH6_DROMA</name>
<accession>A0A6P8JTH6</accession>
<feature type="chain" id="PRO_5028460029" evidence="1">
    <location>
        <begin position="22"/>
        <end position="99"/>
    </location>
</feature>
<evidence type="ECO:0000313" key="3">
    <source>
        <dbReference type="RefSeq" id="XP_033160002.1"/>
    </source>
</evidence>
<evidence type="ECO:0000313" key="2">
    <source>
        <dbReference type="Proteomes" id="UP000515162"/>
    </source>
</evidence>
<protein>
    <submittedName>
        <fullName evidence="3">Uncharacterized protein LOC117140920</fullName>
    </submittedName>
</protein>
<reference evidence="3" key="1">
    <citation type="submission" date="2025-08" db="UniProtKB">
        <authorList>
            <consortium name="RefSeq"/>
        </authorList>
    </citation>
    <scope>IDENTIFICATION</scope>
    <source>
        <strain evidence="3">Mau12</strain>
        <tissue evidence="3">Whole Body</tissue>
    </source>
</reference>